<dbReference type="Proteomes" id="UP001189429">
    <property type="component" value="Unassembled WGS sequence"/>
</dbReference>
<reference evidence="1" key="1">
    <citation type="submission" date="2023-10" db="EMBL/GenBank/DDBJ databases">
        <authorList>
            <person name="Chen Y."/>
            <person name="Shah S."/>
            <person name="Dougan E. K."/>
            <person name="Thang M."/>
            <person name="Chan C."/>
        </authorList>
    </citation>
    <scope>NUCLEOTIDE SEQUENCE [LARGE SCALE GENOMIC DNA]</scope>
</reference>
<dbReference type="EMBL" id="CAUYUJ010002570">
    <property type="protein sequence ID" value="CAK0801393.1"/>
    <property type="molecule type" value="Genomic_DNA"/>
</dbReference>
<comment type="caution">
    <text evidence="1">The sequence shown here is derived from an EMBL/GenBank/DDBJ whole genome shotgun (WGS) entry which is preliminary data.</text>
</comment>
<name>A0ABN9QDP3_9DINO</name>
<evidence type="ECO:0000313" key="1">
    <source>
        <dbReference type="EMBL" id="CAK0801393.1"/>
    </source>
</evidence>
<accession>A0ABN9QDP3</accession>
<protein>
    <submittedName>
        <fullName evidence="1">Uncharacterized protein</fullName>
    </submittedName>
</protein>
<evidence type="ECO:0000313" key="2">
    <source>
        <dbReference type="Proteomes" id="UP001189429"/>
    </source>
</evidence>
<keyword evidence="2" id="KW-1185">Reference proteome</keyword>
<organism evidence="1 2">
    <name type="scientific">Prorocentrum cordatum</name>
    <dbReference type="NCBI Taxonomy" id="2364126"/>
    <lineage>
        <taxon>Eukaryota</taxon>
        <taxon>Sar</taxon>
        <taxon>Alveolata</taxon>
        <taxon>Dinophyceae</taxon>
        <taxon>Prorocentrales</taxon>
        <taxon>Prorocentraceae</taxon>
        <taxon>Prorocentrum</taxon>
    </lineage>
</organism>
<gene>
    <name evidence="1" type="ORF">PCOR1329_LOCUS9275</name>
</gene>
<proteinExistence type="predicted"/>
<sequence>MTMAFATIDVQRTTMIDGSCARSKVVPAIVRGGDGVPDCAATSSRLSSLISAVASSSWRDCGLPVYSMGARVFSTSALRAERVATMRFEESDRDLMTEVWMPAMSLASEELMLSM</sequence>